<feature type="transmembrane region" description="Helical" evidence="7">
    <location>
        <begin position="160"/>
        <end position="179"/>
    </location>
</feature>
<dbReference type="RefSeq" id="WP_112224078.1">
    <property type="nucleotide sequence ID" value="NZ_CP047673.1"/>
</dbReference>
<dbReference type="GO" id="GO:0140359">
    <property type="term" value="F:ABC-type transporter activity"/>
    <property type="evidence" value="ECO:0007669"/>
    <property type="project" value="InterPro"/>
</dbReference>
<keyword evidence="6 7" id="KW-0472">Membrane</keyword>
<dbReference type="GO" id="GO:0016887">
    <property type="term" value="F:ATP hydrolysis activity"/>
    <property type="evidence" value="ECO:0007669"/>
    <property type="project" value="InterPro"/>
</dbReference>
<name>A0A365KSF6_9BACL</name>
<dbReference type="InterPro" id="IPR003593">
    <property type="entry name" value="AAA+_ATPase"/>
</dbReference>
<keyword evidence="11" id="KW-1185">Reference proteome</keyword>
<dbReference type="PROSITE" id="PS50893">
    <property type="entry name" value="ABC_TRANSPORTER_2"/>
    <property type="match status" value="1"/>
</dbReference>
<dbReference type="SUPFAM" id="SSF52540">
    <property type="entry name" value="P-loop containing nucleoside triphosphate hydrolases"/>
    <property type="match status" value="1"/>
</dbReference>
<dbReference type="CDD" id="cd03228">
    <property type="entry name" value="ABCC_MRP_Like"/>
    <property type="match status" value="1"/>
</dbReference>
<evidence type="ECO:0000256" key="2">
    <source>
        <dbReference type="ARBA" id="ARBA00022692"/>
    </source>
</evidence>
<feature type="transmembrane region" description="Helical" evidence="7">
    <location>
        <begin position="248"/>
        <end position="267"/>
    </location>
</feature>
<dbReference type="AlphaFoldDB" id="A0A365KSF6"/>
<dbReference type="InterPro" id="IPR036640">
    <property type="entry name" value="ABC1_TM_sf"/>
</dbReference>
<feature type="domain" description="ABC transporter" evidence="8">
    <location>
        <begin position="333"/>
        <end position="562"/>
    </location>
</feature>
<proteinExistence type="predicted"/>
<keyword evidence="4" id="KW-0067">ATP-binding</keyword>
<dbReference type="GO" id="GO:0034775">
    <property type="term" value="P:glutathione transmembrane transport"/>
    <property type="evidence" value="ECO:0007669"/>
    <property type="project" value="InterPro"/>
</dbReference>
<dbReference type="SMART" id="SM00382">
    <property type="entry name" value="AAA"/>
    <property type="match status" value="1"/>
</dbReference>
<dbReference type="InterPro" id="IPR039421">
    <property type="entry name" value="Type_1_exporter"/>
</dbReference>
<dbReference type="EMBL" id="QLZR01000005">
    <property type="protein sequence ID" value="RAZ75683.1"/>
    <property type="molecule type" value="Genomic_DNA"/>
</dbReference>
<evidence type="ECO:0000256" key="3">
    <source>
        <dbReference type="ARBA" id="ARBA00022741"/>
    </source>
</evidence>
<keyword evidence="3" id="KW-0547">Nucleotide-binding</keyword>
<organism evidence="10 11">
    <name type="scientific">Planococcus halotolerans</name>
    <dbReference type="NCBI Taxonomy" id="2233542"/>
    <lineage>
        <taxon>Bacteria</taxon>
        <taxon>Bacillati</taxon>
        <taxon>Bacillota</taxon>
        <taxon>Bacilli</taxon>
        <taxon>Bacillales</taxon>
        <taxon>Caryophanaceae</taxon>
        <taxon>Planococcus</taxon>
    </lineage>
</organism>
<dbReference type="Pfam" id="PF00664">
    <property type="entry name" value="ABC_membrane"/>
    <property type="match status" value="1"/>
</dbReference>
<feature type="transmembrane region" description="Helical" evidence="7">
    <location>
        <begin position="49"/>
        <end position="72"/>
    </location>
</feature>
<dbReference type="Pfam" id="PF00005">
    <property type="entry name" value="ABC_tran"/>
    <property type="match status" value="1"/>
</dbReference>
<feature type="domain" description="ABC transmembrane type-1" evidence="9">
    <location>
        <begin position="19"/>
        <end position="302"/>
    </location>
</feature>
<evidence type="ECO:0000256" key="4">
    <source>
        <dbReference type="ARBA" id="ARBA00022840"/>
    </source>
</evidence>
<dbReference type="Gene3D" id="1.20.1560.10">
    <property type="entry name" value="ABC transporter type 1, transmembrane domain"/>
    <property type="match status" value="1"/>
</dbReference>
<evidence type="ECO:0000256" key="7">
    <source>
        <dbReference type="SAM" id="Phobius"/>
    </source>
</evidence>
<dbReference type="GO" id="GO:0005886">
    <property type="term" value="C:plasma membrane"/>
    <property type="evidence" value="ECO:0007669"/>
    <property type="project" value="UniProtKB-SubCell"/>
</dbReference>
<keyword evidence="2 7" id="KW-0812">Transmembrane</keyword>
<dbReference type="PANTHER" id="PTHR24221">
    <property type="entry name" value="ATP-BINDING CASSETTE SUB-FAMILY B"/>
    <property type="match status" value="1"/>
</dbReference>
<dbReference type="NCBIfam" id="TIGR02868">
    <property type="entry name" value="CydC"/>
    <property type="match status" value="1"/>
</dbReference>
<sequence>MNELVQVLKLTLHEKRDVALAIIFGVLAGLASVALLASSGYLISKAALTGQLTVLIVIGACLKLFGLGSAVSRYSERLFSHRATFTMLGNLRVSFFERLSPLAPELYSKYRSGDLLARIIGDVESLQNFLLRVFYPPIVLLLVFTGTILFTLYFSIYTAILLAVGYLLTAVVVPAYFAWRKRRRNWRTRESRGALSAEAAEFLYGFRDLKVYRQLAGKEQQLAELVESYNEEQRNEGKEEVYSQSANGFIALLISLAILASGAYFTAAGELEGLYLAMLVMISLGVFENMAPMAAFPAHFEESRKAAVRLDSVVAEKPREKGSDELPEGPLTISAKNVGYMFPNEQRLAVEDITIDFPAGSKTAIVGPSGSGKSTLLAVLMDILPARDGQVLFNGVSAEEFSQENIWRSLNVVLQENHFFQGTLRSNLQIADPSANDKQMTAALERVELGRFSLAMEVEEKGQNLSGGERQRLAIARALLKKGDIWMLDEPVSSVDSETGQLIYERLFDDHPDKTFIVVSHDLTGLEKMDQIIVLENGRLIENGSYDELMRSKGYFYGLKEIEQQVMA</sequence>
<comment type="caution">
    <text evidence="10">The sequence shown here is derived from an EMBL/GenBank/DDBJ whole genome shotgun (WGS) entry which is preliminary data.</text>
</comment>
<dbReference type="InterPro" id="IPR017871">
    <property type="entry name" value="ABC_transporter-like_CS"/>
</dbReference>
<evidence type="ECO:0000256" key="5">
    <source>
        <dbReference type="ARBA" id="ARBA00022989"/>
    </source>
</evidence>
<accession>A0A365KSF6</accession>
<dbReference type="GO" id="GO:0005524">
    <property type="term" value="F:ATP binding"/>
    <property type="evidence" value="ECO:0007669"/>
    <property type="project" value="UniProtKB-KW"/>
</dbReference>
<dbReference type="Gene3D" id="3.40.50.300">
    <property type="entry name" value="P-loop containing nucleotide triphosphate hydrolases"/>
    <property type="match status" value="1"/>
</dbReference>
<feature type="transmembrane region" description="Helical" evidence="7">
    <location>
        <begin position="133"/>
        <end position="154"/>
    </location>
</feature>
<dbReference type="InterPro" id="IPR027417">
    <property type="entry name" value="P-loop_NTPase"/>
</dbReference>
<reference evidence="10 11" key="1">
    <citation type="submission" date="2018-06" db="EMBL/GenBank/DDBJ databases">
        <title>The draft genome sequences of strains SCU63 and S1.</title>
        <authorList>
            <person name="Gan L."/>
        </authorList>
    </citation>
    <scope>NUCLEOTIDE SEQUENCE [LARGE SCALE GENOMIC DNA]</scope>
    <source>
        <strain evidence="10 11">SCU63</strain>
    </source>
</reference>
<gene>
    <name evidence="10" type="primary">cydC</name>
    <name evidence="10" type="ORF">DP120_12845</name>
</gene>
<evidence type="ECO:0000313" key="10">
    <source>
        <dbReference type="EMBL" id="RAZ75683.1"/>
    </source>
</evidence>
<dbReference type="InterPro" id="IPR014223">
    <property type="entry name" value="ABC_CydC/D"/>
</dbReference>
<dbReference type="GO" id="GO:0045454">
    <property type="term" value="P:cell redox homeostasis"/>
    <property type="evidence" value="ECO:0007669"/>
    <property type="project" value="InterPro"/>
</dbReference>
<dbReference type="Proteomes" id="UP000251002">
    <property type="component" value="Unassembled WGS sequence"/>
</dbReference>
<evidence type="ECO:0000259" key="8">
    <source>
        <dbReference type="PROSITE" id="PS50893"/>
    </source>
</evidence>
<dbReference type="PANTHER" id="PTHR24221:SF654">
    <property type="entry name" value="ATP-BINDING CASSETTE SUB-FAMILY B MEMBER 6"/>
    <property type="match status" value="1"/>
</dbReference>
<dbReference type="PROSITE" id="PS50929">
    <property type="entry name" value="ABC_TM1F"/>
    <property type="match status" value="1"/>
</dbReference>
<comment type="subcellular location">
    <subcellularLocation>
        <location evidence="1">Cell membrane</location>
        <topology evidence="1">Multi-pass membrane protein</topology>
    </subcellularLocation>
</comment>
<dbReference type="PROSITE" id="PS00211">
    <property type="entry name" value="ABC_TRANSPORTER_1"/>
    <property type="match status" value="1"/>
</dbReference>
<dbReference type="CDD" id="cd18585">
    <property type="entry name" value="ABC_6TM_CydC"/>
    <property type="match status" value="1"/>
</dbReference>
<dbReference type="GO" id="GO:0034040">
    <property type="term" value="F:ATPase-coupled lipid transmembrane transporter activity"/>
    <property type="evidence" value="ECO:0007669"/>
    <property type="project" value="TreeGrafter"/>
</dbReference>
<evidence type="ECO:0000256" key="6">
    <source>
        <dbReference type="ARBA" id="ARBA00023136"/>
    </source>
</evidence>
<evidence type="ECO:0000256" key="1">
    <source>
        <dbReference type="ARBA" id="ARBA00004651"/>
    </source>
</evidence>
<dbReference type="SUPFAM" id="SSF90123">
    <property type="entry name" value="ABC transporter transmembrane region"/>
    <property type="match status" value="1"/>
</dbReference>
<keyword evidence="5 7" id="KW-1133">Transmembrane helix</keyword>
<dbReference type="InterPro" id="IPR003439">
    <property type="entry name" value="ABC_transporter-like_ATP-bd"/>
</dbReference>
<evidence type="ECO:0000259" key="9">
    <source>
        <dbReference type="PROSITE" id="PS50929"/>
    </source>
</evidence>
<dbReference type="InterPro" id="IPR011527">
    <property type="entry name" value="ABC1_TM_dom"/>
</dbReference>
<feature type="transmembrane region" description="Helical" evidence="7">
    <location>
        <begin position="18"/>
        <end position="43"/>
    </location>
</feature>
<protein>
    <submittedName>
        <fullName evidence="10">Thiol reductant ABC exporter subunit CydC</fullName>
    </submittedName>
</protein>
<evidence type="ECO:0000313" key="11">
    <source>
        <dbReference type="Proteomes" id="UP000251002"/>
    </source>
</evidence>